<keyword evidence="2" id="KW-1185">Reference proteome</keyword>
<accession>A0A7Y4H4Q9</accession>
<comment type="caution">
    <text evidence="1">The sequence shown here is derived from an EMBL/GenBank/DDBJ whole genome shotgun (WGS) entry which is preliminary data.</text>
</comment>
<sequence>MAKLDQRTIANMNFVLEETCRVFPHGGDHEHRRFIARQLKLSASKGNVTLSGLRTVADSALKELTKQKTA</sequence>
<reference evidence="1 2" key="1">
    <citation type="submission" date="2020-03" db="EMBL/GenBank/DDBJ databases">
        <title>Bradyrhizobium diversity isolated from nodules of Muelleranthus trifoliolatus.</title>
        <authorList>
            <person name="Klepa M."/>
            <person name="Helene L."/>
            <person name="Hungria M."/>
        </authorList>
    </citation>
    <scope>NUCLEOTIDE SEQUENCE [LARGE SCALE GENOMIC DNA]</scope>
    <source>
        <strain evidence="1 2">WSM 1744</strain>
    </source>
</reference>
<organism evidence="1 2">
    <name type="scientific">Bradyrhizobium archetypum</name>
    <dbReference type="NCBI Taxonomy" id="2721160"/>
    <lineage>
        <taxon>Bacteria</taxon>
        <taxon>Pseudomonadati</taxon>
        <taxon>Pseudomonadota</taxon>
        <taxon>Alphaproteobacteria</taxon>
        <taxon>Hyphomicrobiales</taxon>
        <taxon>Nitrobacteraceae</taxon>
        <taxon>Bradyrhizobium</taxon>
    </lineage>
</organism>
<proteinExistence type="predicted"/>
<gene>
    <name evidence="1" type="ORF">HCN50_15180</name>
</gene>
<protein>
    <submittedName>
        <fullName evidence="1">Uncharacterized protein</fullName>
    </submittedName>
</protein>
<evidence type="ECO:0000313" key="2">
    <source>
        <dbReference type="Proteomes" id="UP000528734"/>
    </source>
</evidence>
<dbReference type="AlphaFoldDB" id="A0A7Y4H4Q9"/>
<name>A0A7Y4H4Q9_9BRAD</name>
<dbReference type="EMBL" id="JAAVLW010000004">
    <property type="protein sequence ID" value="NOJ47576.1"/>
    <property type="molecule type" value="Genomic_DNA"/>
</dbReference>
<evidence type="ECO:0000313" key="1">
    <source>
        <dbReference type="EMBL" id="NOJ47576.1"/>
    </source>
</evidence>
<dbReference type="Proteomes" id="UP000528734">
    <property type="component" value="Unassembled WGS sequence"/>
</dbReference>
<dbReference type="RefSeq" id="WP_171710450.1">
    <property type="nucleotide sequence ID" value="NZ_JAAVLW010000004.1"/>
</dbReference>